<evidence type="ECO:0000313" key="3">
    <source>
        <dbReference type="EMBL" id="BAS73315.1"/>
    </source>
</evidence>
<feature type="domain" description="Factor of DNA methylation 1-5/IDN2" evidence="2">
    <location>
        <begin position="93"/>
        <end position="222"/>
    </location>
</feature>
<name>A0A0P0V5N5_ORYSJ</name>
<keyword evidence="5 6" id="KW-1267">Proteomics identification</keyword>
<keyword evidence="1" id="KW-0175">Coiled coil</keyword>
<keyword evidence="4" id="KW-1185">Reference proteome</keyword>
<evidence type="ECO:0007829" key="5">
    <source>
        <dbReference type="PeptideAtlas" id="A0A0P0V5N5"/>
    </source>
</evidence>
<proteinExistence type="evidence at protein level"/>
<gene>
    <name evidence="3" type="ordered locus">Os01g0633200</name>
    <name evidence="3" type="ORF">OSNPB_010633200</name>
</gene>
<dbReference type="AlphaFoldDB" id="A0A0P0V5N5"/>
<dbReference type="InterPro" id="IPR005379">
    <property type="entry name" value="FDM1-5/IDN2_XH"/>
</dbReference>
<dbReference type="GO" id="GO:0080188">
    <property type="term" value="P:gene silencing by siRNA-directed DNA methylation"/>
    <property type="evidence" value="ECO:0007669"/>
    <property type="project" value="InterPro"/>
</dbReference>
<reference evidence="3 4" key="2">
    <citation type="journal article" date="2013" name="Plant Cell Physiol.">
        <title>Rice Annotation Project Database (RAP-DB): an integrative and interactive database for rice genomics.</title>
        <authorList>
            <person name="Sakai H."/>
            <person name="Lee S.S."/>
            <person name="Tanaka T."/>
            <person name="Numa H."/>
            <person name="Kim J."/>
            <person name="Kawahara Y."/>
            <person name="Wakimoto H."/>
            <person name="Yang C.C."/>
            <person name="Iwamoto M."/>
            <person name="Abe T."/>
            <person name="Yamada Y."/>
            <person name="Muto A."/>
            <person name="Inokuchi H."/>
            <person name="Ikemura T."/>
            <person name="Matsumoto T."/>
            <person name="Sasaki T."/>
            <person name="Itoh T."/>
        </authorList>
    </citation>
    <scope>NUCLEOTIDE SEQUENCE [LARGE SCALE GENOMIC DNA]</scope>
    <source>
        <strain evidence="4">cv. Nipponbare</strain>
    </source>
</reference>
<dbReference type="EMBL" id="AP014957">
    <property type="protein sequence ID" value="BAS73315.1"/>
    <property type="molecule type" value="Genomic_DNA"/>
</dbReference>
<evidence type="ECO:0000313" key="4">
    <source>
        <dbReference type="Proteomes" id="UP000059680"/>
    </source>
</evidence>
<dbReference type="Gramene" id="Os01t0633200-02">
    <property type="protein sequence ID" value="Os01t0633200-02"/>
    <property type="gene ID" value="Os01g0633200"/>
</dbReference>
<dbReference type="Pfam" id="PF03469">
    <property type="entry name" value="XH"/>
    <property type="match status" value="1"/>
</dbReference>
<evidence type="ECO:0007829" key="6">
    <source>
        <dbReference type="ProteomicsDB" id="A0A0P0V5N5"/>
    </source>
</evidence>
<accession>A0A0P0V5N5</accession>
<dbReference type="InterPro" id="IPR045177">
    <property type="entry name" value="FDM1-5/IDN2"/>
</dbReference>
<feature type="coiled-coil region" evidence="1">
    <location>
        <begin position="2"/>
        <end position="54"/>
    </location>
</feature>
<dbReference type="Proteomes" id="UP000059680">
    <property type="component" value="Chromosome 1"/>
</dbReference>
<organism evidence="3 4">
    <name type="scientific">Oryza sativa subsp. japonica</name>
    <name type="common">Rice</name>
    <dbReference type="NCBI Taxonomy" id="39947"/>
    <lineage>
        <taxon>Eukaryota</taxon>
        <taxon>Viridiplantae</taxon>
        <taxon>Streptophyta</taxon>
        <taxon>Embryophyta</taxon>
        <taxon>Tracheophyta</taxon>
        <taxon>Spermatophyta</taxon>
        <taxon>Magnoliopsida</taxon>
        <taxon>Liliopsida</taxon>
        <taxon>Poales</taxon>
        <taxon>Poaceae</taxon>
        <taxon>BOP clade</taxon>
        <taxon>Oryzoideae</taxon>
        <taxon>Oryzeae</taxon>
        <taxon>Oryzinae</taxon>
        <taxon>Oryza</taxon>
        <taxon>Oryza sativa</taxon>
    </lineage>
</organism>
<dbReference type="PANTHER" id="PTHR21596">
    <property type="entry name" value="RIBONUCLEASE P SUBUNIT P38"/>
    <property type="match status" value="1"/>
</dbReference>
<dbReference type="ExpressionAtlas" id="A0A0P0V5N5">
    <property type="expression patterns" value="baseline and differential"/>
</dbReference>
<feature type="non-terminal residue" evidence="3">
    <location>
        <position position="1"/>
    </location>
</feature>
<protein>
    <submittedName>
        <fullName evidence="3">Os01g0633200 protein</fullName>
    </submittedName>
</protein>
<dbReference type="PANTHER" id="PTHR21596:SF61">
    <property type="entry name" value="OS01G0633200 PROTEIN"/>
    <property type="match status" value="1"/>
</dbReference>
<evidence type="ECO:0000256" key="1">
    <source>
        <dbReference type="SAM" id="Coils"/>
    </source>
</evidence>
<sequence length="223" mass="26042">AKQKLELDIQQLKGKLEVMKHMPGDEDSALKNKIDELSEELQEKMDELDAMESLNQTLVIKERKSNTEMQDARKELENGLLDLLDGQSHIGIKRMGELDLEAFSKACRKMSSEEDAEITAAILCSKWQAEIKNPDWHPFRFVLVDGQEKEIIEDDAKLQELKEEHGEDIYRLVRDALCEINEYNPSGRFPVGELWNFKDKRKATLKETVQFVLRQWRANRRKR</sequence>
<evidence type="ECO:0000259" key="2">
    <source>
        <dbReference type="Pfam" id="PF03469"/>
    </source>
</evidence>
<reference evidence="4" key="1">
    <citation type="journal article" date="2005" name="Nature">
        <title>The map-based sequence of the rice genome.</title>
        <authorList>
            <consortium name="International rice genome sequencing project (IRGSP)"/>
            <person name="Matsumoto T."/>
            <person name="Wu J."/>
            <person name="Kanamori H."/>
            <person name="Katayose Y."/>
            <person name="Fujisawa M."/>
            <person name="Namiki N."/>
            <person name="Mizuno H."/>
            <person name="Yamamoto K."/>
            <person name="Antonio B.A."/>
            <person name="Baba T."/>
            <person name="Sakata K."/>
            <person name="Nagamura Y."/>
            <person name="Aoki H."/>
            <person name="Arikawa K."/>
            <person name="Arita K."/>
            <person name="Bito T."/>
            <person name="Chiden Y."/>
            <person name="Fujitsuka N."/>
            <person name="Fukunaka R."/>
            <person name="Hamada M."/>
            <person name="Harada C."/>
            <person name="Hayashi A."/>
            <person name="Hijishita S."/>
            <person name="Honda M."/>
            <person name="Hosokawa S."/>
            <person name="Ichikawa Y."/>
            <person name="Idonuma A."/>
            <person name="Iijima M."/>
            <person name="Ikeda M."/>
            <person name="Ikeno M."/>
            <person name="Ito K."/>
            <person name="Ito S."/>
            <person name="Ito T."/>
            <person name="Ito Y."/>
            <person name="Ito Y."/>
            <person name="Iwabuchi A."/>
            <person name="Kamiya K."/>
            <person name="Karasawa W."/>
            <person name="Kurita K."/>
            <person name="Katagiri S."/>
            <person name="Kikuta A."/>
            <person name="Kobayashi H."/>
            <person name="Kobayashi N."/>
            <person name="Machita K."/>
            <person name="Maehara T."/>
            <person name="Masukawa M."/>
            <person name="Mizubayashi T."/>
            <person name="Mukai Y."/>
            <person name="Nagasaki H."/>
            <person name="Nagata Y."/>
            <person name="Naito S."/>
            <person name="Nakashima M."/>
            <person name="Nakama Y."/>
            <person name="Nakamichi Y."/>
            <person name="Nakamura M."/>
            <person name="Meguro A."/>
            <person name="Negishi M."/>
            <person name="Ohta I."/>
            <person name="Ohta T."/>
            <person name="Okamoto M."/>
            <person name="Ono N."/>
            <person name="Saji S."/>
            <person name="Sakaguchi M."/>
            <person name="Sakai K."/>
            <person name="Shibata M."/>
            <person name="Shimokawa T."/>
            <person name="Song J."/>
            <person name="Takazaki Y."/>
            <person name="Terasawa K."/>
            <person name="Tsugane M."/>
            <person name="Tsuji K."/>
            <person name="Ueda S."/>
            <person name="Waki K."/>
            <person name="Yamagata H."/>
            <person name="Yamamoto M."/>
            <person name="Yamamoto S."/>
            <person name="Yamane H."/>
            <person name="Yoshiki S."/>
            <person name="Yoshihara R."/>
            <person name="Yukawa K."/>
            <person name="Zhong H."/>
            <person name="Yano M."/>
            <person name="Yuan Q."/>
            <person name="Ouyang S."/>
            <person name="Liu J."/>
            <person name="Jones K.M."/>
            <person name="Gansberger K."/>
            <person name="Moffat K."/>
            <person name="Hill J."/>
            <person name="Bera J."/>
            <person name="Fadrosh D."/>
            <person name="Jin S."/>
            <person name="Johri S."/>
            <person name="Kim M."/>
            <person name="Overton L."/>
            <person name="Reardon M."/>
            <person name="Tsitrin T."/>
            <person name="Vuong H."/>
            <person name="Weaver B."/>
            <person name="Ciecko A."/>
            <person name="Tallon L."/>
            <person name="Jackson J."/>
            <person name="Pai G."/>
            <person name="Aken S.V."/>
            <person name="Utterback T."/>
            <person name="Reidmuller S."/>
            <person name="Feldblyum T."/>
            <person name="Hsiao J."/>
            <person name="Zismann V."/>
            <person name="Iobst S."/>
            <person name="de Vazeille A.R."/>
            <person name="Buell C.R."/>
            <person name="Ying K."/>
            <person name="Li Y."/>
            <person name="Lu T."/>
            <person name="Huang Y."/>
            <person name="Zhao Q."/>
            <person name="Feng Q."/>
            <person name="Zhang L."/>
            <person name="Zhu J."/>
            <person name="Weng Q."/>
            <person name="Mu J."/>
            <person name="Lu Y."/>
            <person name="Fan D."/>
            <person name="Liu Y."/>
            <person name="Guan J."/>
            <person name="Zhang Y."/>
            <person name="Yu S."/>
            <person name="Liu X."/>
            <person name="Zhang Y."/>
            <person name="Hong G."/>
            <person name="Han B."/>
            <person name="Choisne N."/>
            <person name="Demange N."/>
            <person name="Orjeda G."/>
            <person name="Samain S."/>
            <person name="Cattolico L."/>
            <person name="Pelletier E."/>
            <person name="Couloux A."/>
            <person name="Segurens B."/>
            <person name="Wincker P."/>
            <person name="D'Hont A."/>
            <person name="Scarpelli C."/>
            <person name="Weissenbach J."/>
            <person name="Salanoubat M."/>
            <person name="Quetier F."/>
            <person name="Yu Y."/>
            <person name="Kim H.R."/>
            <person name="Rambo T."/>
            <person name="Currie J."/>
            <person name="Collura K."/>
            <person name="Luo M."/>
            <person name="Yang T."/>
            <person name="Ammiraju J.S.S."/>
            <person name="Engler F."/>
            <person name="Soderlund C."/>
            <person name="Wing R.A."/>
            <person name="Palmer L.E."/>
            <person name="de la Bastide M."/>
            <person name="Spiegel L."/>
            <person name="Nascimento L."/>
            <person name="Zutavern T."/>
            <person name="O'Shaughnessy A."/>
            <person name="Dike S."/>
            <person name="Dedhia N."/>
            <person name="Preston R."/>
            <person name="Balija V."/>
            <person name="McCombie W.R."/>
            <person name="Chow T."/>
            <person name="Chen H."/>
            <person name="Chung M."/>
            <person name="Chen C."/>
            <person name="Shaw J."/>
            <person name="Wu H."/>
            <person name="Hsiao K."/>
            <person name="Chao Y."/>
            <person name="Chu M."/>
            <person name="Cheng C."/>
            <person name="Hour A."/>
            <person name="Lee P."/>
            <person name="Lin S."/>
            <person name="Lin Y."/>
            <person name="Liou J."/>
            <person name="Liu S."/>
            <person name="Hsing Y."/>
            <person name="Raghuvanshi S."/>
            <person name="Mohanty A."/>
            <person name="Bharti A.K."/>
            <person name="Gaur A."/>
            <person name="Gupta V."/>
            <person name="Kumar D."/>
            <person name="Ravi V."/>
            <person name="Vij S."/>
            <person name="Kapur A."/>
            <person name="Khurana P."/>
            <person name="Khurana P."/>
            <person name="Khurana J.P."/>
            <person name="Tyagi A.K."/>
            <person name="Gaikwad K."/>
            <person name="Singh A."/>
            <person name="Dalal V."/>
            <person name="Srivastava S."/>
            <person name="Dixit A."/>
            <person name="Pal A.K."/>
            <person name="Ghazi I.A."/>
            <person name="Yadav M."/>
            <person name="Pandit A."/>
            <person name="Bhargava A."/>
            <person name="Sureshbabu K."/>
            <person name="Batra K."/>
            <person name="Sharma T.R."/>
            <person name="Mohapatra T."/>
            <person name="Singh N.K."/>
            <person name="Messing J."/>
            <person name="Nelson A.B."/>
            <person name="Fuks G."/>
            <person name="Kavchok S."/>
            <person name="Keizer G."/>
            <person name="Linton E."/>
            <person name="Llaca V."/>
            <person name="Song R."/>
            <person name="Tanyolac B."/>
            <person name="Young S."/>
            <person name="Ho-Il K."/>
            <person name="Hahn J.H."/>
            <person name="Sangsakoo G."/>
            <person name="Vanavichit A."/>
            <person name="de Mattos Luiz.A.T."/>
            <person name="Zimmer P.D."/>
            <person name="Malone G."/>
            <person name="Dellagostin O."/>
            <person name="de Oliveira A.C."/>
            <person name="Bevan M."/>
            <person name="Bancroft I."/>
            <person name="Minx P."/>
            <person name="Cordum H."/>
            <person name="Wilson R."/>
            <person name="Cheng Z."/>
            <person name="Jin W."/>
            <person name="Jiang J."/>
            <person name="Leong S.A."/>
            <person name="Iwama H."/>
            <person name="Gojobori T."/>
            <person name="Itoh T."/>
            <person name="Niimura Y."/>
            <person name="Fujii Y."/>
            <person name="Habara T."/>
            <person name="Sakai H."/>
            <person name="Sato Y."/>
            <person name="Wilson G."/>
            <person name="Kumar K."/>
            <person name="McCouch S."/>
            <person name="Juretic N."/>
            <person name="Hoen D."/>
            <person name="Wright S."/>
            <person name="Bruskiewich R."/>
            <person name="Bureau T."/>
            <person name="Miyao A."/>
            <person name="Hirochika H."/>
            <person name="Nishikawa T."/>
            <person name="Kadowaki K."/>
            <person name="Sugiura M."/>
            <person name="Burr B."/>
            <person name="Sasaki T."/>
        </authorList>
    </citation>
    <scope>NUCLEOTIDE SEQUENCE [LARGE SCALE GENOMIC DNA]</scope>
    <source>
        <strain evidence="4">cv. Nipponbare</strain>
    </source>
</reference>
<reference evidence="3 4" key="3">
    <citation type="journal article" date="2013" name="Rice">
        <title>Improvement of the Oryza sativa Nipponbare reference genome using next generation sequence and optical map data.</title>
        <authorList>
            <person name="Kawahara Y."/>
            <person name="de la Bastide M."/>
            <person name="Hamilton J.P."/>
            <person name="Kanamori H."/>
            <person name="McCombie W.R."/>
            <person name="Ouyang S."/>
            <person name="Schwartz D.C."/>
            <person name="Tanaka T."/>
            <person name="Wu J."/>
            <person name="Zhou S."/>
            <person name="Childs K.L."/>
            <person name="Davidson R.M."/>
            <person name="Lin H."/>
            <person name="Quesada-Ocampo L."/>
            <person name="Vaillancourt B."/>
            <person name="Sakai H."/>
            <person name="Lee S.S."/>
            <person name="Kim J."/>
            <person name="Numa H."/>
            <person name="Itoh T."/>
            <person name="Buell C.R."/>
            <person name="Matsumoto T."/>
        </authorList>
    </citation>
    <scope>NUCLEOTIDE SEQUENCE [LARGE SCALE GENOMIC DNA]</scope>
    <source>
        <strain evidence="4">cv. Nipponbare</strain>
    </source>
</reference>